<dbReference type="EMBL" id="AAWS01000004">
    <property type="protein sequence ID" value="EAY31137.1"/>
    <property type="molecule type" value="Genomic_DNA"/>
</dbReference>
<evidence type="ECO:0000313" key="5">
    <source>
        <dbReference type="Proteomes" id="UP000004095"/>
    </source>
</evidence>
<evidence type="ECO:0000256" key="2">
    <source>
        <dbReference type="PIRSR" id="PIRSR613078-2"/>
    </source>
</evidence>
<gene>
    <name evidence="4" type="ORF">M23134_07545</name>
</gene>
<evidence type="ECO:0000313" key="4">
    <source>
        <dbReference type="EMBL" id="EAY31137.1"/>
    </source>
</evidence>
<dbReference type="InterPro" id="IPR013078">
    <property type="entry name" value="His_Pase_superF_clade-1"/>
</dbReference>
<feature type="binding site" evidence="2">
    <location>
        <position position="62"/>
    </location>
    <ligand>
        <name>substrate</name>
    </ligand>
</feature>
<evidence type="ECO:0000256" key="3">
    <source>
        <dbReference type="PIRSR" id="PIRSR613078-3"/>
    </source>
</evidence>
<reference evidence="4 5" key="1">
    <citation type="submission" date="2007-01" db="EMBL/GenBank/DDBJ databases">
        <authorList>
            <person name="Haygood M."/>
            <person name="Podell S."/>
            <person name="Anderson C."/>
            <person name="Hopkinson B."/>
            <person name="Roe K."/>
            <person name="Barbeau K."/>
            <person name="Gaasterland T."/>
            <person name="Ferriera S."/>
            <person name="Johnson J."/>
            <person name="Kravitz S."/>
            <person name="Beeson K."/>
            <person name="Sutton G."/>
            <person name="Rogers Y.-H."/>
            <person name="Friedman R."/>
            <person name="Frazier M."/>
            <person name="Venter J.C."/>
        </authorList>
    </citation>
    <scope>NUCLEOTIDE SEQUENCE [LARGE SCALE GENOMIC DNA]</scope>
    <source>
        <strain evidence="4 5">ATCC 23134</strain>
    </source>
</reference>
<proteinExistence type="predicted"/>
<dbReference type="Proteomes" id="UP000004095">
    <property type="component" value="Unassembled WGS sequence"/>
</dbReference>
<dbReference type="OrthoDB" id="9782128at2"/>
<feature type="active site" description="Tele-phosphohistidine intermediate" evidence="1">
    <location>
        <position position="9"/>
    </location>
</feature>
<dbReference type="PANTHER" id="PTHR47927">
    <property type="entry name" value="PUTATIVE-RELATED"/>
    <property type="match status" value="1"/>
</dbReference>
<keyword evidence="5" id="KW-1185">Reference proteome</keyword>
<dbReference type="Pfam" id="PF00300">
    <property type="entry name" value="His_Phos_1"/>
    <property type="match status" value="1"/>
</dbReference>
<evidence type="ECO:0000256" key="1">
    <source>
        <dbReference type="PIRSR" id="PIRSR613078-1"/>
    </source>
</evidence>
<dbReference type="eggNOG" id="COG0406">
    <property type="taxonomic scope" value="Bacteria"/>
</dbReference>
<comment type="caution">
    <text evidence="4">The sequence shown here is derived from an EMBL/GenBank/DDBJ whole genome shotgun (WGS) entry which is preliminary data.</text>
</comment>
<feature type="active site" description="Proton donor/acceptor" evidence="1">
    <location>
        <position position="89"/>
    </location>
</feature>
<dbReference type="InterPro" id="IPR029033">
    <property type="entry name" value="His_PPase_superfam"/>
</dbReference>
<feature type="binding site" evidence="2">
    <location>
        <begin position="8"/>
        <end position="15"/>
    </location>
    <ligand>
        <name>substrate</name>
    </ligand>
</feature>
<feature type="site" description="Transition state stabilizer" evidence="3">
    <location>
        <position position="159"/>
    </location>
</feature>
<evidence type="ECO:0008006" key="6">
    <source>
        <dbReference type="Google" id="ProtNLM"/>
    </source>
</evidence>
<dbReference type="SMART" id="SM00855">
    <property type="entry name" value="PGAM"/>
    <property type="match status" value="1"/>
</dbReference>
<dbReference type="AlphaFoldDB" id="A1ZF35"/>
<dbReference type="SUPFAM" id="SSF53254">
    <property type="entry name" value="Phosphoglycerate mutase-like"/>
    <property type="match status" value="1"/>
</dbReference>
<sequence>MIHLYFVRHAESLSNINHHLIGGRSNHIPLTDKGRRQAKKLGERLKKTTINLDFIATSSAVRAYDTTKIVCEHANIDFEKVIVSDDIQELSQGEWEGKVRKEIYTPEMLNSINQNNWLHKAPNGESQKEVEDRMFGWLEQHVFPLQKPNKKLHCLIVTHGNAIRCLFRKIMQSASSMTHKIKLDNTSITKFRYNAPNEWFFDYLNDTEHLDKDTTPLHVDNLNKKHLQNK</sequence>
<name>A1ZF35_MICM2</name>
<accession>A1ZF35</accession>
<dbReference type="PANTHER" id="PTHR47927:SF2">
    <property type="entry name" value="PHOSPHOGLYCERATE MUTASE FAMILY PROTEIN"/>
    <property type="match status" value="1"/>
</dbReference>
<feature type="binding site" evidence="2">
    <location>
        <begin position="160"/>
        <end position="161"/>
    </location>
    <ligand>
        <name>substrate</name>
    </ligand>
</feature>
<organism evidence="4 5">
    <name type="scientific">Microscilla marina ATCC 23134</name>
    <dbReference type="NCBI Taxonomy" id="313606"/>
    <lineage>
        <taxon>Bacteria</taxon>
        <taxon>Pseudomonadati</taxon>
        <taxon>Bacteroidota</taxon>
        <taxon>Cytophagia</taxon>
        <taxon>Cytophagales</taxon>
        <taxon>Microscillaceae</taxon>
        <taxon>Microscilla</taxon>
    </lineage>
</organism>
<dbReference type="Gene3D" id="3.40.50.1240">
    <property type="entry name" value="Phosphoglycerate mutase-like"/>
    <property type="match status" value="1"/>
</dbReference>
<dbReference type="RefSeq" id="WP_002694291.1">
    <property type="nucleotide sequence ID" value="NZ_AAWS01000004.1"/>
</dbReference>
<protein>
    <recommendedName>
        <fullName evidence="6">Phosphoglycerate mutase</fullName>
    </recommendedName>
</protein>
<dbReference type="CDD" id="cd07067">
    <property type="entry name" value="HP_PGM_like"/>
    <property type="match status" value="1"/>
</dbReference>